<dbReference type="AlphaFoldDB" id="A0AAU0F6P4"/>
<evidence type="ECO:0000313" key="2">
    <source>
        <dbReference type="EMBL" id="WOC51656.1"/>
    </source>
</evidence>
<proteinExistence type="predicted"/>
<reference evidence="2" key="1">
    <citation type="submission" date="2023-10" db="EMBL/GenBank/DDBJ databases">
        <title>Characterization and whole genome sequencing of a novel strain of Bergeyella porcorum QD2021 isolated from pig.</title>
        <authorList>
            <person name="Liu G."/>
            <person name="Chen C."/>
            <person name="Han X."/>
        </authorList>
    </citation>
    <scope>NUCLEOTIDE SEQUENCE</scope>
    <source>
        <strain evidence="2">QD2021</strain>
    </source>
</reference>
<dbReference type="Proteomes" id="UP001432059">
    <property type="component" value="Chromosome"/>
</dbReference>
<feature type="compositionally biased region" description="Polar residues" evidence="1">
    <location>
        <begin position="1"/>
        <end position="12"/>
    </location>
</feature>
<organism evidence="2 3">
    <name type="scientific">Bergeyella porcorum</name>
    <dbReference type="NCBI Taxonomy" id="1735111"/>
    <lineage>
        <taxon>Bacteria</taxon>
        <taxon>Pseudomonadati</taxon>
        <taxon>Bacteroidota</taxon>
        <taxon>Flavobacteriia</taxon>
        <taxon>Flavobacteriales</taxon>
        <taxon>Weeksellaceae</taxon>
        <taxon>Bergeyella</taxon>
    </lineage>
</organism>
<keyword evidence="3" id="KW-1185">Reference proteome</keyword>
<protein>
    <submittedName>
        <fullName evidence="2">Uncharacterized protein</fullName>
    </submittedName>
</protein>
<dbReference type="KEGG" id="bpor:BPO_1009"/>
<sequence>MASECNTQTSQDSDGEPLSLVVEQQMKKPLIVLKKN</sequence>
<evidence type="ECO:0000256" key="1">
    <source>
        <dbReference type="SAM" id="MobiDB-lite"/>
    </source>
</evidence>
<evidence type="ECO:0000313" key="3">
    <source>
        <dbReference type="Proteomes" id="UP001432059"/>
    </source>
</evidence>
<dbReference type="EMBL" id="CP136426">
    <property type="protein sequence ID" value="WOC51656.1"/>
    <property type="molecule type" value="Genomic_DNA"/>
</dbReference>
<name>A0AAU0F6P4_9FLAO</name>
<feature type="region of interest" description="Disordered" evidence="1">
    <location>
        <begin position="1"/>
        <end position="21"/>
    </location>
</feature>
<accession>A0AAU0F6P4</accession>
<gene>
    <name evidence="2" type="ORF">BPO_1009</name>
</gene>